<accession>A0A699ZC16</accession>
<proteinExistence type="predicted"/>
<keyword evidence="2" id="KW-1185">Reference proteome</keyword>
<comment type="caution">
    <text evidence="1">The sequence shown here is derived from an EMBL/GenBank/DDBJ whole genome shotgun (WGS) entry which is preliminary data.</text>
</comment>
<dbReference type="Proteomes" id="UP000485058">
    <property type="component" value="Unassembled WGS sequence"/>
</dbReference>
<protein>
    <submittedName>
        <fullName evidence="1">Uncharacterized protein</fullName>
    </submittedName>
</protein>
<organism evidence="1 2">
    <name type="scientific">Haematococcus lacustris</name>
    <name type="common">Green alga</name>
    <name type="synonym">Haematococcus pluvialis</name>
    <dbReference type="NCBI Taxonomy" id="44745"/>
    <lineage>
        <taxon>Eukaryota</taxon>
        <taxon>Viridiplantae</taxon>
        <taxon>Chlorophyta</taxon>
        <taxon>core chlorophytes</taxon>
        <taxon>Chlorophyceae</taxon>
        <taxon>CS clade</taxon>
        <taxon>Chlamydomonadales</taxon>
        <taxon>Haematococcaceae</taxon>
        <taxon>Haematococcus</taxon>
    </lineage>
</organism>
<sequence length="37" mass="3867">MKRLKAIESGELRDGVLPLGITYDVSSGHTITIPAGA</sequence>
<dbReference type="AlphaFoldDB" id="A0A699ZC16"/>
<reference evidence="1 2" key="1">
    <citation type="submission" date="2020-02" db="EMBL/GenBank/DDBJ databases">
        <title>Draft genome sequence of Haematococcus lacustris strain NIES-144.</title>
        <authorList>
            <person name="Morimoto D."/>
            <person name="Nakagawa S."/>
            <person name="Yoshida T."/>
            <person name="Sawayama S."/>
        </authorList>
    </citation>
    <scope>NUCLEOTIDE SEQUENCE [LARGE SCALE GENOMIC DNA]</scope>
    <source>
        <strain evidence="1 2">NIES-144</strain>
    </source>
</reference>
<dbReference type="EMBL" id="BLLF01001385">
    <property type="protein sequence ID" value="GFH18950.1"/>
    <property type="molecule type" value="Genomic_DNA"/>
</dbReference>
<evidence type="ECO:0000313" key="2">
    <source>
        <dbReference type="Proteomes" id="UP000485058"/>
    </source>
</evidence>
<name>A0A699ZC16_HAELA</name>
<gene>
    <name evidence="1" type="ORF">HaLaN_15829</name>
</gene>
<evidence type="ECO:0000313" key="1">
    <source>
        <dbReference type="EMBL" id="GFH18950.1"/>
    </source>
</evidence>